<feature type="transmembrane region" description="Helical" evidence="2">
    <location>
        <begin position="6"/>
        <end position="32"/>
    </location>
</feature>
<comment type="caution">
    <text evidence="3">The sequence shown here is derived from an EMBL/GenBank/DDBJ whole genome shotgun (WGS) entry which is preliminary data.</text>
</comment>
<reference evidence="4" key="1">
    <citation type="journal article" date="2019" name="Int. J. Syst. Evol. Microbiol.">
        <title>The Global Catalogue of Microorganisms (GCM) 10K type strain sequencing project: providing services to taxonomists for standard genome sequencing and annotation.</title>
        <authorList>
            <consortium name="The Broad Institute Genomics Platform"/>
            <consortium name="The Broad Institute Genome Sequencing Center for Infectious Disease"/>
            <person name="Wu L."/>
            <person name="Ma J."/>
        </authorList>
    </citation>
    <scope>NUCLEOTIDE SEQUENCE [LARGE SCALE GENOMIC DNA]</scope>
    <source>
        <strain evidence="4">JCM 16904</strain>
    </source>
</reference>
<evidence type="ECO:0000256" key="1">
    <source>
        <dbReference type="SAM" id="MobiDB-lite"/>
    </source>
</evidence>
<evidence type="ECO:0000256" key="2">
    <source>
        <dbReference type="SAM" id="Phobius"/>
    </source>
</evidence>
<keyword evidence="2" id="KW-1133">Transmembrane helix</keyword>
<keyword evidence="2" id="KW-0812">Transmembrane</keyword>
<organism evidence="3 4">
    <name type="scientific">Nonomuraea antimicrobica</name>
    <dbReference type="NCBI Taxonomy" id="561173"/>
    <lineage>
        <taxon>Bacteria</taxon>
        <taxon>Bacillati</taxon>
        <taxon>Actinomycetota</taxon>
        <taxon>Actinomycetes</taxon>
        <taxon>Streptosporangiales</taxon>
        <taxon>Streptosporangiaceae</taxon>
        <taxon>Nonomuraea</taxon>
    </lineage>
</organism>
<sequence>MSLSSISLSTILSIVSLIVMTVMLLGGAVLMATRRREHGRGAMLGMVGCIVLLVGVALNALIVFLLPALGDSWSPSEIEIVLAIHTLASLIVQIAGTVLLIFAVIARRNPPQPVQPGHPSHPGHPGQQPWQQQPYQQQPVQQQPGWQAPPRPPFGEGQG</sequence>
<name>A0ABP7B9Y6_9ACTN</name>
<proteinExistence type="predicted"/>
<protein>
    <submittedName>
        <fullName evidence="3">Uncharacterized protein</fullName>
    </submittedName>
</protein>
<feature type="transmembrane region" description="Helical" evidence="2">
    <location>
        <begin position="80"/>
        <end position="105"/>
    </location>
</feature>
<evidence type="ECO:0000313" key="4">
    <source>
        <dbReference type="Proteomes" id="UP001500902"/>
    </source>
</evidence>
<keyword evidence="4" id="KW-1185">Reference proteome</keyword>
<gene>
    <name evidence="3" type="ORF">GCM10022224_014260</name>
</gene>
<feature type="compositionally biased region" description="Low complexity" evidence="1">
    <location>
        <begin position="117"/>
        <end position="146"/>
    </location>
</feature>
<dbReference type="EMBL" id="BAAAZP010000020">
    <property type="protein sequence ID" value="GAA3652486.1"/>
    <property type="molecule type" value="Genomic_DNA"/>
</dbReference>
<feature type="transmembrane region" description="Helical" evidence="2">
    <location>
        <begin position="44"/>
        <end position="68"/>
    </location>
</feature>
<evidence type="ECO:0000313" key="3">
    <source>
        <dbReference type="EMBL" id="GAA3652486.1"/>
    </source>
</evidence>
<dbReference type="Proteomes" id="UP001500902">
    <property type="component" value="Unassembled WGS sequence"/>
</dbReference>
<accession>A0ABP7B9Y6</accession>
<keyword evidence="2" id="KW-0472">Membrane</keyword>
<dbReference type="SUPFAM" id="SSF103511">
    <property type="entry name" value="Chlorophyll a-b binding protein"/>
    <property type="match status" value="1"/>
</dbReference>
<feature type="region of interest" description="Disordered" evidence="1">
    <location>
        <begin position="112"/>
        <end position="159"/>
    </location>
</feature>